<evidence type="ECO:0000313" key="3">
    <source>
        <dbReference type="Proteomes" id="UP000468735"/>
    </source>
</evidence>
<dbReference type="GO" id="GO:0008999">
    <property type="term" value="F:protein-N-terminal-alanine acetyltransferase activity"/>
    <property type="evidence" value="ECO:0007669"/>
    <property type="project" value="TreeGrafter"/>
</dbReference>
<dbReference type="Pfam" id="PF13302">
    <property type="entry name" value="Acetyltransf_3"/>
    <property type="match status" value="1"/>
</dbReference>
<dbReference type="EMBL" id="WBMT01000005">
    <property type="protein sequence ID" value="KAB2349735.1"/>
    <property type="molecule type" value="Genomic_DNA"/>
</dbReference>
<dbReference type="InterPro" id="IPR016181">
    <property type="entry name" value="Acyl_CoA_acyltransferase"/>
</dbReference>
<proteinExistence type="predicted"/>
<dbReference type="InterPro" id="IPR051908">
    <property type="entry name" value="Ribosomal_N-acetyltransferase"/>
</dbReference>
<dbReference type="RefSeq" id="WP_151560505.1">
    <property type="nucleotide sequence ID" value="NZ_WBMT01000005.1"/>
</dbReference>
<dbReference type="PANTHER" id="PTHR43441:SF10">
    <property type="entry name" value="ACETYLTRANSFERASE"/>
    <property type="match status" value="1"/>
</dbReference>
<dbReference type="CDD" id="cd04301">
    <property type="entry name" value="NAT_SF"/>
    <property type="match status" value="1"/>
</dbReference>
<gene>
    <name evidence="2" type="ORF">F8566_13425</name>
</gene>
<dbReference type="Gene3D" id="3.40.630.30">
    <property type="match status" value="1"/>
</dbReference>
<dbReference type="OrthoDB" id="5293267at2"/>
<evidence type="ECO:0000313" key="2">
    <source>
        <dbReference type="EMBL" id="KAB2349735.1"/>
    </source>
</evidence>
<dbReference type="AlphaFoldDB" id="A0A6H9Z7F9"/>
<protein>
    <submittedName>
        <fullName evidence="2">GNAT family N-acetyltransferase</fullName>
    </submittedName>
</protein>
<reference evidence="2 3" key="1">
    <citation type="submission" date="2019-09" db="EMBL/GenBank/DDBJ databases">
        <title>Actinomadura physcomitrii sp. nov., a novel actinomycete isolated from moss [Physcomitrium sphaericum (Ludw) Fuernr].</title>
        <authorList>
            <person name="Zhuang X."/>
            <person name="Liu C."/>
        </authorList>
    </citation>
    <scope>NUCLEOTIDE SEQUENCE [LARGE SCALE GENOMIC DNA]</scope>
    <source>
        <strain evidence="2 3">HMC1</strain>
    </source>
</reference>
<dbReference type="GO" id="GO:0005737">
    <property type="term" value="C:cytoplasm"/>
    <property type="evidence" value="ECO:0007669"/>
    <property type="project" value="TreeGrafter"/>
</dbReference>
<feature type="domain" description="N-acetyltransferase" evidence="1">
    <location>
        <begin position="19"/>
        <end position="177"/>
    </location>
</feature>
<dbReference type="PROSITE" id="PS51186">
    <property type="entry name" value="GNAT"/>
    <property type="match status" value="1"/>
</dbReference>
<evidence type="ECO:0000259" key="1">
    <source>
        <dbReference type="PROSITE" id="PS51186"/>
    </source>
</evidence>
<name>A0A6H9Z7F9_9ACTN</name>
<comment type="caution">
    <text evidence="2">The sequence shown here is derived from an EMBL/GenBank/DDBJ whole genome shotgun (WGS) entry which is preliminary data.</text>
</comment>
<keyword evidence="3" id="KW-1185">Reference proteome</keyword>
<accession>A0A6H9Z7F9</accession>
<dbReference type="PANTHER" id="PTHR43441">
    <property type="entry name" value="RIBOSOMAL-PROTEIN-SERINE ACETYLTRANSFERASE"/>
    <property type="match status" value="1"/>
</dbReference>
<sequence>MTALDRSAGGWGPFTAGELTLRPFTGADVAWVFQVSAHDPVMHRFVNLPAPYQMGHAEHFVRRAITGWESRQRAEFVVEHTGQRVGRVALGLRPEVHTAEIGYWVPAQHRRRGIATRAVRTVCRWGFDVLDIDLITWHAEAGNTASRTVAERAGFLVEATLRKRLIHQGERMDAWVGSLLPQELSDGDGVLPHLAARSARDPRTP</sequence>
<keyword evidence="2" id="KW-0808">Transferase</keyword>
<organism evidence="2 3">
    <name type="scientific">Actinomadura rudentiformis</name>
    <dbReference type="NCBI Taxonomy" id="359158"/>
    <lineage>
        <taxon>Bacteria</taxon>
        <taxon>Bacillati</taxon>
        <taxon>Actinomycetota</taxon>
        <taxon>Actinomycetes</taxon>
        <taxon>Streptosporangiales</taxon>
        <taxon>Thermomonosporaceae</taxon>
        <taxon>Actinomadura</taxon>
    </lineage>
</organism>
<dbReference type="SUPFAM" id="SSF55729">
    <property type="entry name" value="Acyl-CoA N-acyltransferases (Nat)"/>
    <property type="match status" value="1"/>
</dbReference>
<dbReference type="InterPro" id="IPR000182">
    <property type="entry name" value="GNAT_dom"/>
</dbReference>
<dbReference type="Proteomes" id="UP000468735">
    <property type="component" value="Unassembled WGS sequence"/>
</dbReference>
<dbReference type="GO" id="GO:1990189">
    <property type="term" value="F:protein N-terminal-serine acetyltransferase activity"/>
    <property type="evidence" value="ECO:0007669"/>
    <property type="project" value="TreeGrafter"/>
</dbReference>